<dbReference type="PANTHER" id="PTHR16515">
    <property type="entry name" value="PR DOMAIN ZINC FINGER PROTEIN"/>
    <property type="match status" value="1"/>
</dbReference>
<dbReference type="GO" id="GO:0005634">
    <property type="term" value="C:nucleus"/>
    <property type="evidence" value="ECO:0007669"/>
    <property type="project" value="UniProtKB-SubCell"/>
</dbReference>
<dbReference type="EMBL" id="GEDC01002778">
    <property type="protein sequence ID" value="JAS34520.1"/>
    <property type="molecule type" value="Transcribed_RNA"/>
</dbReference>
<feature type="domain" description="C2H2-type" evidence="12">
    <location>
        <begin position="633"/>
        <end position="656"/>
    </location>
</feature>
<evidence type="ECO:0000256" key="4">
    <source>
        <dbReference type="ARBA" id="ARBA00022771"/>
    </source>
</evidence>
<name>A0A1B6E9C0_9HEMI</name>
<dbReference type="PROSITE" id="PS50157">
    <property type="entry name" value="ZINC_FINGER_C2H2_2"/>
    <property type="match status" value="3"/>
</dbReference>
<dbReference type="GO" id="GO:0010468">
    <property type="term" value="P:regulation of gene expression"/>
    <property type="evidence" value="ECO:0007669"/>
    <property type="project" value="TreeGrafter"/>
</dbReference>
<dbReference type="Pfam" id="PF00096">
    <property type="entry name" value="zf-C2H2"/>
    <property type="match status" value="3"/>
</dbReference>
<dbReference type="InterPro" id="IPR013087">
    <property type="entry name" value="Znf_C2H2_type"/>
</dbReference>
<feature type="domain" description="SET" evidence="13">
    <location>
        <begin position="398"/>
        <end position="516"/>
    </location>
</feature>
<evidence type="ECO:0000256" key="7">
    <source>
        <dbReference type="ARBA" id="ARBA00023125"/>
    </source>
</evidence>
<gene>
    <name evidence="14" type="ORF">g.24675</name>
</gene>
<evidence type="ECO:0000256" key="1">
    <source>
        <dbReference type="ARBA" id="ARBA00004123"/>
    </source>
</evidence>
<evidence type="ECO:0000256" key="3">
    <source>
        <dbReference type="ARBA" id="ARBA00022737"/>
    </source>
</evidence>
<dbReference type="InterPro" id="IPR050331">
    <property type="entry name" value="Zinc_finger"/>
</dbReference>
<feature type="domain" description="C2H2-type" evidence="12">
    <location>
        <begin position="538"/>
        <end position="565"/>
    </location>
</feature>
<evidence type="ECO:0000256" key="5">
    <source>
        <dbReference type="ARBA" id="ARBA00022833"/>
    </source>
</evidence>
<dbReference type="GO" id="GO:0008757">
    <property type="term" value="F:S-adenosylmethionine-dependent methyltransferase activity"/>
    <property type="evidence" value="ECO:0007669"/>
    <property type="project" value="UniProtKB-ARBA"/>
</dbReference>
<feature type="region of interest" description="Disordered" evidence="11">
    <location>
        <begin position="561"/>
        <end position="587"/>
    </location>
</feature>
<evidence type="ECO:0000256" key="6">
    <source>
        <dbReference type="ARBA" id="ARBA00023015"/>
    </source>
</evidence>
<feature type="region of interest" description="Disordered" evidence="11">
    <location>
        <begin position="1"/>
        <end position="39"/>
    </location>
</feature>
<sequence length="670" mass="75134">MMEVGGGTDDEELNDVESDSHQIDEWNSPGNNLEQVSKPNLIPSTSRLLFLTVEYVEDPGGNGTTQAYTTFEGETFQQLSDLEQRVVSPLDPNMSCTACYSPVQYNLSRPPSPFQSSHGIIVNSSSAQVHQLTHTFLNDQQSQNASDTPVTQSDPTGLIVMEDQFSSHHSADNFVVSSSGRIIAGFPSDASNHPTQSVIDSDKLMLDSSTEVSLVPNEMTVKPNEEGRLELLLSNGTIAYGLVETESGLVASPSNIIQVKIPREYILAAERPDVTEDDDNGPMHTIYNTLKSQGIIVESSDVSELRLVNELDQNEPLLDSALLEQSELLEEHVGDIAEAMNASEENCPTAKGLKEGMQNYWCEVCNKALRTECAEHSVSSIISDKPVPSRARATLPASYLAINKLPNSEMYGVFARKTIPKRTQFGPFEGVLIKCEDITIISDCGGSQLDLILEMENGDMKRLDVSNENTSNWMRFVRPASNIQQQNLVLSQQGMSLFFTTTQTIHPKQELQVWYSSSYAEKRQLPLHKPEQREEQLWPCFECEQKFNSSEDLQKHLNVHDTEREDEVKPKKANHHVTRRSVQKHLDPKKKYKLGEQKKQTSPHECSICKKKFPRLYSLKRHLLLVHSGENKYQCNICHLGFSHLFNLDKHMQVTHKKSVCTQTQNGKSK</sequence>
<keyword evidence="8" id="KW-0804">Transcription</keyword>
<evidence type="ECO:0000313" key="14">
    <source>
        <dbReference type="EMBL" id="JAS34520.1"/>
    </source>
</evidence>
<accession>A0A1B6E9C0</accession>
<keyword evidence="4 10" id="KW-0863">Zinc-finger</keyword>
<keyword evidence="6" id="KW-0805">Transcription regulation</keyword>
<dbReference type="GO" id="GO:0008276">
    <property type="term" value="F:protein methyltransferase activity"/>
    <property type="evidence" value="ECO:0007669"/>
    <property type="project" value="UniProtKB-ARBA"/>
</dbReference>
<evidence type="ECO:0000256" key="11">
    <source>
        <dbReference type="SAM" id="MobiDB-lite"/>
    </source>
</evidence>
<dbReference type="InterPro" id="IPR036236">
    <property type="entry name" value="Znf_C2H2_sf"/>
</dbReference>
<dbReference type="PANTHER" id="PTHR16515:SF49">
    <property type="entry name" value="GASTRULA ZINC FINGER PROTEIN XLCGF49.1-LIKE-RELATED"/>
    <property type="match status" value="1"/>
</dbReference>
<reference evidence="14" key="1">
    <citation type="submission" date="2015-12" db="EMBL/GenBank/DDBJ databases">
        <title>De novo transcriptome assembly of four potential Pierce s Disease insect vectors from Arizona vineyards.</title>
        <authorList>
            <person name="Tassone E.E."/>
        </authorList>
    </citation>
    <scope>NUCLEOTIDE SEQUENCE</scope>
</reference>
<evidence type="ECO:0000256" key="8">
    <source>
        <dbReference type="ARBA" id="ARBA00023163"/>
    </source>
</evidence>
<dbReference type="GO" id="GO:0008170">
    <property type="term" value="F:N-methyltransferase activity"/>
    <property type="evidence" value="ECO:0007669"/>
    <property type="project" value="UniProtKB-ARBA"/>
</dbReference>
<evidence type="ECO:0000259" key="12">
    <source>
        <dbReference type="PROSITE" id="PS50157"/>
    </source>
</evidence>
<dbReference type="PROSITE" id="PS50280">
    <property type="entry name" value="SET"/>
    <property type="match status" value="1"/>
</dbReference>
<dbReference type="SUPFAM" id="SSF57667">
    <property type="entry name" value="beta-beta-alpha zinc fingers"/>
    <property type="match status" value="1"/>
</dbReference>
<comment type="subcellular location">
    <subcellularLocation>
        <location evidence="1">Nucleus</location>
    </subcellularLocation>
</comment>
<evidence type="ECO:0000256" key="10">
    <source>
        <dbReference type="PROSITE-ProRule" id="PRU00042"/>
    </source>
</evidence>
<feature type="non-terminal residue" evidence="14">
    <location>
        <position position="670"/>
    </location>
</feature>
<organism evidence="14">
    <name type="scientific">Clastoptera arizonana</name>
    <name type="common">Arizona spittle bug</name>
    <dbReference type="NCBI Taxonomy" id="38151"/>
    <lineage>
        <taxon>Eukaryota</taxon>
        <taxon>Metazoa</taxon>
        <taxon>Ecdysozoa</taxon>
        <taxon>Arthropoda</taxon>
        <taxon>Hexapoda</taxon>
        <taxon>Insecta</taxon>
        <taxon>Pterygota</taxon>
        <taxon>Neoptera</taxon>
        <taxon>Paraneoptera</taxon>
        <taxon>Hemiptera</taxon>
        <taxon>Auchenorrhyncha</taxon>
        <taxon>Cercopoidea</taxon>
        <taxon>Clastopteridae</taxon>
        <taxon>Clastoptera</taxon>
    </lineage>
</organism>
<dbReference type="InterPro" id="IPR046341">
    <property type="entry name" value="SET_dom_sf"/>
</dbReference>
<dbReference type="GO" id="GO:0008270">
    <property type="term" value="F:zinc ion binding"/>
    <property type="evidence" value="ECO:0007669"/>
    <property type="project" value="UniProtKB-KW"/>
</dbReference>
<dbReference type="AlphaFoldDB" id="A0A1B6E9C0"/>
<protein>
    <recommendedName>
        <fullName evidence="15">PR domain zinc finger protein 10</fullName>
    </recommendedName>
</protein>
<evidence type="ECO:0000256" key="2">
    <source>
        <dbReference type="ARBA" id="ARBA00022723"/>
    </source>
</evidence>
<keyword evidence="7" id="KW-0238">DNA-binding</keyword>
<evidence type="ECO:0000259" key="13">
    <source>
        <dbReference type="PROSITE" id="PS50280"/>
    </source>
</evidence>
<feature type="compositionally biased region" description="Basic and acidic residues" evidence="11">
    <location>
        <begin position="561"/>
        <end position="570"/>
    </location>
</feature>
<dbReference type="InterPro" id="IPR001214">
    <property type="entry name" value="SET_dom"/>
</dbReference>
<evidence type="ECO:0000256" key="9">
    <source>
        <dbReference type="ARBA" id="ARBA00023242"/>
    </source>
</evidence>
<evidence type="ECO:0008006" key="15">
    <source>
        <dbReference type="Google" id="ProtNLM"/>
    </source>
</evidence>
<feature type="compositionally biased region" description="Polar residues" evidence="11">
    <location>
        <begin position="28"/>
        <end position="39"/>
    </location>
</feature>
<dbReference type="SMART" id="SM00355">
    <property type="entry name" value="ZnF_C2H2"/>
    <property type="match status" value="3"/>
</dbReference>
<keyword evidence="5" id="KW-0862">Zinc</keyword>
<keyword evidence="9" id="KW-0539">Nucleus</keyword>
<feature type="domain" description="C2H2-type" evidence="12">
    <location>
        <begin position="604"/>
        <end position="632"/>
    </location>
</feature>
<dbReference type="Gene3D" id="2.170.270.10">
    <property type="entry name" value="SET domain"/>
    <property type="match status" value="1"/>
</dbReference>
<dbReference type="PROSITE" id="PS00028">
    <property type="entry name" value="ZINC_FINGER_C2H2_1"/>
    <property type="match status" value="3"/>
</dbReference>
<feature type="compositionally biased region" description="Basic residues" evidence="11">
    <location>
        <begin position="571"/>
        <end position="587"/>
    </location>
</feature>
<keyword evidence="2" id="KW-0479">Metal-binding</keyword>
<dbReference type="Pfam" id="PF21549">
    <property type="entry name" value="PRDM2_PR"/>
    <property type="match status" value="1"/>
</dbReference>
<dbReference type="Gene3D" id="3.30.160.60">
    <property type="entry name" value="Classic Zinc Finger"/>
    <property type="match status" value="3"/>
</dbReference>
<dbReference type="GO" id="GO:0003677">
    <property type="term" value="F:DNA binding"/>
    <property type="evidence" value="ECO:0007669"/>
    <property type="project" value="UniProtKB-KW"/>
</dbReference>
<keyword evidence="3" id="KW-0677">Repeat</keyword>
<proteinExistence type="predicted"/>
<feature type="compositionally biased region" description="Acidic residues" evidence="11">
    <location>
        <begin position="8"/>
        <end position="17"/>
    </location>
</feature>